<dbReference type="InterPro" id="IPR036412">
    <property type="entry name" value="HAD-like_sf"/>
</dbReference>
<comment type="function">
    <text evidence="1">Catalyzes the dephosphorylation of 2-6 carbon acid sugars in vitro.</text>
</comment>
<sequence length="278" mass="31404">MLNKYLDIKEDERTLLKKIKCFILDLDGTVYLGNTLLDGSIEFLRILDGNNIKFKFFTNNSSKNAEFYIKKITNMGYDVKNDMMMISNEVIIDYIKREFQNKRVFVLGNEYLKKDFVNSNINIVEENADVVVAGFDTSLAYKNVSKACDFIRNGATFLAVNPDFNCPIENGFMPDCGSICSMITASTGVKPTFFGKPSPYTLNYILKNMELKEEEVAFVGDRLYTDIAIGKGNKAVTILVLTGETQMKDLKESEIQPTLIFNSLKEIGGIFNSINFDS</sequence>
<dbReference type="PIRSF" id="PIRSF000915">
    <property type="entry name" value="PGP-type_phosphatase"/>
    <property type="match status" value="1"/>
</dbReference>
<dbReference type="Pfam" id="PF13242">
    <property type="entry name" value="Hydrolase_like"/>
    <property type="match status" value="1"/>
</dbReference>
<dbReference type="Gene3D" id="3.40.50.1000">
    <property type="entry name" value="HAD superfamily/HAD-like"/>
    <property type="match status" value="2"/>
</dbReference>
<dbReference type="EMBL" id="BJLA01000001">
    <property type="protein sequence ID" value="GEA29587.1"/>
    <property type="molecule type" value="Genomic_DNA"/>
</dbReference>
<evidence type="ECO:0000256" key="2">
    <source>
        <dbReference type="PIRSR" id="PIRSR000915-1"/>
    </source>
</evidence>
<comment type="cofactor">
    <cofactor evidence="4">
        <name>Mg(2+)</name>
        <dbReference type="ChEBI" id="CHEBI:18420"/>
    </cofactor>
    <text evidence="4">Divalent metal ions. Mg(2+) is the most effective.</text>
</comment>
<dbReference type="GO" id="GO:0005737">
    <property type="term" value="C:cytoplasm"/>
    <property type="evidence" value="ECO:0007669"/>
    <property type="project" value="TreeGrafter"/>
</dbReference>
<dbReference type="GO" id="GO:0046872">
    <property type="term" value="F:metal ion binding"/>
    <property type="evidence" value="ECO:0007669"/>
    <property type="project" value="UniProtKB-KW"/>
</dbReference>
<evidence type="ECO:0000256" key="3">
    <source>
        <dbReference type="PIRSR" id="PIRSR000915-2"/>
    </source>
</evidence>
<gene>
    <name evidence="5" type="ORF">CDIOL_05100</name>
</gene>
<protein>
    <recommendedName>
        <fullName evidence="1">Acid sugar phosphatase</fullName>
        <ecNumber evidence="1">3.1.3.-</ecNumber>
    </recommendedName>
</protein>
<feature type="binding site" evidence="4">
    <location>
        <position position="27"/>
    </location>
    <ligand>
        <name>Mg(2+)</name>
        <dbReference type="ChEBI" id="CHEBI:18420"/>
    </ligand>
</feature>
<evidence type="ECO:0000256" key="4">
    <source>
        <dbReference type="PIRSR" id="PIRSR000915-3"/>
    </source>
</evidence>
<dbReference type="NCBIfam" id="TIGR01460">
    <property type="entry name" value="HAD-SF-IIA"/>
    <property type="match status" value="1"/>
</dbReference>
<evidence type="ECO:0000313" key="5">
    <source>
        <dbReference type="EMBL" id="GEA29587.1"/>
    </source>
</evidence>
<dbReference type="InterPro" id="IPR023214">
    <property type="entry name" value="HAD_sf"/>
</dbReference>
<dbReference type="GO" id="GO:0016791">
    <property type="term" value="F:phosphatase activity"/>
    <property type="evidence" value="ECO:0007669"/>
    <property type="project" value="TreeGrafter"/>
</dbReference>
<dbReference type="SUPFAM" id="SSF56784">
    <property type="entry name" value="HAD-like"/>
    <property type="match status" value="1"/>
</dbReference>
<name>A0AAV3VWH5_9CLOT</name>
<dbReference type="GeneID" id="66347444"/>
<feature type="binding site" evidence="4">
    <location>
        <position position="25"/>
    </location>
    <ligand>
        <name>Mg(2+)</name>
        <dbReference type="ChEBI" id="CHEBI:18420"/>
    </ligand>
</feature>
<dbReference type="EC" id="3.1.3.-" evidence="1"/>
<evidence type="ECO:0000256" key="1">
    <source>
        <dbReference type="PIRNR" id="PIRNR000915"/>
    </source>
</evidence>
<reference evidence="5 6" key="1">
    <citation type="submission" date="2019-06" db="EMBL/GenBank/DDBJ databases">
        <title>Draft genome sequence of Clostridium diolis DSM 15410.</title>
        <authorList>
            <person name="Kobayashi H."/>
            <person name="Tanizawa Y."/>
            <person name="Tohno M."/>
        </authorList>
    </citation>
    <scope>NUCLEOTIDE SEQUENCE [LARGE SCALE GENOMIC DNA]</scope>
    <source>
        <strain evidence="5 6">DSM 15410</strain>
    </source>
</reference>
<keyword evidence="1 4" id="KW-0479">Metal-binding</keyword>
<dbReference type="Proteomes" id="UP000325212">
    <property type="component" value="Unassembled WGS sequence"/>
</dbReference>
<dbReference type="AlphaFoldDB" id="A0AAV3VWH5"/>
<comment type="caution">
    <text evidence="5">The sequence shown here is derived from an EMBL/GenBank/DDBJ whole genome shotgun (WGS) entry which is preliminary data.</text>
</comment>
<comment type="similarity">
    <text evidence="1">Belongs to the HAD-like hydrolase superfamily. NagD family.</text>
</comment>
<dbReference type="PANTHER" id="PTHR19288">
    <property type="entry name" value="4-NITROPHENYLPHOSPHATASE-RELATED"/>
    <property type="match status" value="1"/>
</dbReference>
<dbReference type="Pfam" id="PF13344">
    <property type="entry name" value="Hydrolase_6"/>
    <property type="match status" value="1"/>
</dbReference>
<feature type="active site" description="Proton donor" evidence="2">
    <location>
        <position position="27"/>
    </location>
</feature>
<dbReference type="RefSeq" id="WP_039769913.1">
    <property type="nucleotide sequence ID" value="NZ_BJLA01000001.1"/>
</dbReference>
<organism evidence="5 6">
    <name type="scientific">Clostridium diolis</name>
    <dbReference type="NCBI Taxonomy" id="223919"/>
    <lineage>
        <taxon>Bacteria</taxon>
        <taxon>Bacillati</taxon>
        <taxon>Bacillota</taxon>
        <taxon>Clostridia</taxon>
        <taxon>Eubacteriales</taxon>
        <taxon>Clostridiaceae</taxon>
        <taxon>Clostridium</taxon>
    </lineage>
</organism>
<evidence type="ECO:0000313" key="6">
    <source>
        <dbReference type="Proteomes" id="UP000325212"/>
    </source>
</evidence>
<dbReference type="PANTHER" id="PTHR19288:SF46">
    <property type="entry name" value="HALOACID DEHALOGENASE-LIKE HYDROLASE DOMAIN-CONTAINING PROTEIN 2"/>
    <property type="match status" value="1"/>
</dbReference>
<proteinExistence type="inferred from homology"/>
<feature type="active site" description="Nucleophile" evidence="2">
    <location>
        <position position="25"/>
    </location>
</feature>
<dbReference type="InterPro" id="IPR006357">
    <property type="entry name" value="HAD-SF_hydro_IIA"/>
</dbReference>
<feature type="binding site" evidence="4">
    <location>
        <position position="221"/>
    </location>
    <ligand>
        <name>Mg(2+)</name>
        <dbReference type="ChEBI" id="CHEBI:18420"/>
    </ligand>
</feature>
<keyword evidence="1 4" id="KW-0460">Magnesium</keyword>
<accession>A0AAV3VWH5</accession>
<keyword evidence="6" id="KW-1185">Reference proteome</keyword>
<feature type="binding site" evidence="3">
    <location>
        <position position="196"/>
    </location>
    <ligand>
        <name>substrate</name>
    </ligand>
</feature>